<evidence type="ECO:0000313" key="2">
    <source>
        <dbReference type="EMBL" id="RZS72234.1"/>
    </source>
</evidence>
<gene>
    <name evidence="2" type="ORF">EV199_4150</name>
</gene>
<evidence type="ECO:0000256" key="1">
    <source>
        <dbReference type="SAM" id="Phobius"/>
    </source>
</evidence>
<accession>A0A4Q7MW23</accession>
<keyword evidence="1" id="KW-0472">Membrane</keyword>
<keyword evidence="3" id="KW-1185">Reference proteome</keyword>
<keyword evidence="1" id="KW-0812">Transmembrane</keyword>
<protein>
    <submittedName>
        <fullName evidence="2">Uncharacterized protein</fullName>
    </submittedName>
</protein>
<dbReference type="Proteomes" id="UP000293874">
    <property type="component" value="Unassembled WGS sequence"/>
</dbReference>
<proteinExistence type="predicted"/>
<comment type="caution">
    <text evidence="2">The sequence shown here is derived from an EMBL/GenBank/DDBJ whole genome shotgun (WGS) entry which is preliminary data.</text>
</comment>
<feature type="transmembrane region" description="Helical" evidence="1">
    <location>
        <begin position="12"/>
        <end position="31"/>
    </location>
</feature>
<name>A0A4Q7MW23_9BACT</name>
<dbReference type="AlphaFoldDB" id="A0A4Q7MW23"/>
<keyword evidence="1" id="KW-1133">Transmembrane helix</keyword>
<reference evidence="2 3" key="1">
    <citation type="submission" date="2019-02" db="EMBL/GenBank/DDBJ databases">
        <title>Genomic Encyclopedia of Type Strains, Phase IV (KMG-IV): sequencing the most valuable type-strain genomes for metagenomic binning, comparative biology and taxonomic classification.</title>
        <authorList>
            <person name="Goeker M."/>
        </authorList>
    </citation>
    <scope>NUCLEOTIDE SEQUENCE [LARGE SCALE GENOMIC DNA]</scope>
    <source>
        <strain evidence="2 3">DSM 18116</strain>
    </source>
</reference>
<dbReference type="EMBL" id="SGXA01000002">
    <property type="protein sequence ID" value="RZS72234.1"/>
    <property type="molecule type" value="Genomic_DNA"/>
</dbReference>
<organism evidence="2 3">
    <name type="scientific">Pseudobacter ginsenosidimutans</name>
    <dbReference type="NCBI Taxonomy" id="661488"/>
    <lineage>
        <taxon>Bacteria</taxon>
        <taxon>Pseudomonadati</taxon>
        <taxon>Bacteroidota</taxon>
        <taxon>Chitinophagia</taxon>
        <taxon>Chitinophagales</taxon>
        <taxon>Chitinophagaceae</taxon>
        <taxon>Pseudobacter</taxon>
    </lineage>
</organism>
<evidence type="ECO:0000313" key="3">
    <source>
        <dbReference type="Proteomes" id="UP000293874"/>
    </source>
</evidence>
<sequence>MKRQFLRIRLHILIPVIYVLILVIGVLVRSLF</sequence>